<keyword evidence="4" id="KW-1185">Reference proteome</keyword>
<evidence type="ECO:0000259" key="2">
    <source>
        <dbReference type="PROSITE" id="PS50405"/>
    </source>
</evidence>
<dbReference type="PROSITE" id="PS50405">
    <property type="entry name" value="GST_CTER"/>
    <property type="match status" value="1"/>
</dbReference>
<dbReference type="SUPFAM" id="SSF52833">
    <property type="entry name" value="Thioredoxin-like"/>
    <property type="match status" value="1"/>
</dbReference>
<feature type="domain" description="GST C-terminal" evidence="2">
    <location>
        <begin position="88"/>
        <end position="210"/>
    </location>
</feature>
<dbReference type="PROSITE" id="PS50404">
    <property type="entry name" value="GST_NTER"/>
    <property type="match status" value="1"/>
</dbReference>
<proteinExistence type="predicted"/>
<evidence type="ECO:0000313" key="4">
    <source>
        <dbReference type="Proteomes" id="UP000294555"/>
    </source>
</evidence>
<dbReference type="SFLD" id="SFLDG00358">
    <property type="entry name" value="Main_(cytGST)"/>
    <property type="match status" value="1"/>
</dbReference>
<dbReference type="Gene3D" id="3.40.30.10">
    <property type="entry name" value="Glutaredoxin"/>
    <property type="match status" value="1"/>
</dbReference>
<evidence type="ECO:0000313" key="3">
    <source>
        <dbReference type="EMBL" id="TCL05015.1"/>
    </source>
</evidence>
<keyword evidence="3" id="KW-0808">Transferase</keyword>
<accession>A0A4R1NBZ0</accession>
<dbReference type="CDD" id="cd03057">
    <property type="entry name" value="GST_N_Beta"/>
    <property type="match status" value="1"/>
</dbReference>
<dbReference type="SUPFAM" id="SSF47616">
    <property type="entry name" value="GST C-terminal domain-like"/>
    <property type="match status" value="1"/>
</dbReference>
<dbReference type="PANTHER" id="PTHR44051">
    <property type="entry name" value="GLUTATHIONE S-TRANSFERASE-RELATED"/>
    <property type="match status" value="1"/>
</dbReference>
<dbReference type="Proteomes" id="UP000294555">
    <property type="component" value="Unassembled WGS sequence"/>
</dbReference>
<organism evidence="3 4">
    <name type="scientific">Sodalis ligni</name>
    <dbReference type="NCBI Taxonomy" id="2697027"/>
    <lineage>
        <taxon>Bacteria</taxon>
        <taxon>Pseudomonadati</taxon>
        <taxon>Pseudomonadota</taxon>
        <taxon>Gammaproteobacteria</taxon>
        <taxon>Enterobacterales</taxon>
        <taxon>Bruguierivoracaceae</taxon>
        <taxon>Sodalis</taxon>
    </lineage>
</organism>
<dbReference type="Gene3D" id="1.20.1050.10">
    <property type="match status" value="1"/>
</dbReference>
<dbReference type="OrthoDB" id="8772754at2"/>
<dbReference type="GO" id="GO:0016740">
    <property type="term" value="F:transferase activity"/>
    <property type="evidence" value="ECO:0007669"/>
    <property type="project" value="UniProtKB-KW"/>
</dbReference>
<dbReference type="InterPro" id="IPR010987">
    <property type="entry name" value="Glutathione-S-Trfase_C-like"/>
</dbReference>
<dbReference type="PANTHER" id="PTHR44051:SF8">
    <property type="entry name" value="GLUTATHIONE S-TRANSFERASE GSTA"/>
    <property type="match status" value="1"/>
</dbReference>
<gene>
    <name evidence="3" type="ORF">EZJ58_3169</name>
</gene>
<dbReference type="InterPro" id="IPR004046">
    <property type="entry name" value="GST_C"/>
</dbReference>
<protein>
    <submittedName>
        <fullName evidence="3">Glutathione S-transferase</fullName>
    </submittedName>
</protein>
<dbReference type="Pfam" id="PF00043">
    <property type="entry name" value="GST_C"/>
    <property type="match status" value="1"/>
</dbReference>
<dbReference type="RefSeq" id="WP_132923754.1">
    <property type="nucleotide sequence ID" value="NZ_SJOI01000001.1"/>
</dbReference>
<reference evidence="3 4" key="1">
    <citation type="submission" date="2019-02" db="EMBL/GenBank/DDBJ databases">
        <title>Investigation of anaerobic lignin degradation for improved lignocellulosic biofuels.</title>
        <authorList>
            <person name="Deangelis K."/>
        </authorList>
    </citation>
    <scope>NUCLEOTIDE SEQUENCE [LARGE SCALE GENOMIC DNA]</scope>
    <source>
        <strain evidence="3 4">159R</strain>
    </source>
</reference>
<dbReference type="InterPro" id="IPR040079">
    <property type="entry name" value="Glutathione_S-Trfase"/>
</dbReference>
<dbReference type="SFLD" id="SFLDS00019">
    <property type="entry name" value="Glutathione_Transferase_(cytos"/>
    <property type="match status" value="1"/>
</dbReference>
<dbReference type="InterPro" id="IPR036249">
    <property type="entry name" value="Thioredoxin-like_sf"/>
</dbReference>
<dbReference type="AlphaFoldDB" id="A0A4R1NBZ0"/>
<dbReference type="SFLD" id="SFLDG01150">
    <property type="entry name" value="Main.1:_Beta-like"/>
    <property type="match status" value="1"/>
</dbReference>
<evidence type="ECO:0000259" key="1">
    <source>
        <dbReference type="PROSITE" id="PS50404"/>
    </source>
</evidence>
<comment type="caution">
    <text evidence="3">The sequence shown here is derived from an EMBL/GenBank/DDBJ whole genome shotgun (WGS) entry which is preliminary data.</text>
</comment>
<feature type="domain" description="GST N-terminal" evidence="1">
    <location>
        <begin position="1"/>
        <end position="82"/>
    </location>
</feature>
<dbReference type="InterPro" id="IPR004045">
    <property type="entry name" value="Glutathione_S-Trfase_N"/>
</dbReference>
<dbReference type="InterPro" id="IPR036282">
    <property type="entry name" value="Glutathione-S-Trfase_C_sf"/>
</dbReference>
<dbReference type="EMBL" id="SJOI01000001">
    <property type="protein sequence ID" value="TCL05015.1"/>
    <property type="molecule type" value="Genomic_DNA"/>
</dbReference>
<name>A0A4R1NBZ0_9GAMM</name>
<sequence length="215" mass="23959">MKLYIADKTCSEAVQIIANELGIAPELIHFDVFGKSTSNGDDFAELNPMQYVPLLVLDEAKERLSETIVVTSYLADQYPEAGLIPPQGTLERVKYDQLLVFIATEIAQKHIPLMRKLMTEAGIAWTSSRIIAAYQILDDRLSDGRRYLAGDTLTVADAYLWATFWGERSGINVSHLANVTAWKARMDAHPSVLKALRDEADVVNAHRARIAEQTV</sequence>